<dbReference type="Proteomes" id="UP000095209">
    <property type="component" value="Unassembled WGS sequence"/>
</dbReference>
<reference evidence="1 2" key="1">
    <citation type="submission" date="2016-08" db="EMBL/GenBank/DDBJ databases">
        <title>Genome of Bacillus solimangrovi GH2-4.</title>
        <authorList>
            <person name="Lim S."/>
            <person name="Kim B.-C."/>
        </authorList>
    </citation>
    <scope>NUCLEOTIDE SEQUENCE [LARGE SCALE GENOMIC DNA]</scope>
    <source>
        <strain evidence="1 2">GH2-4</strain>
    </source>
</reference>
<dbReference type="AlphaFoldDB" id="A0A1E5LAN3"/>
<proteinExistence type="predicted"/>
<dbReference type="OrthoDB" id="2627360at2"/>
<sequence length="101" mass="11798">MGFDVVLYDRKRQKLEVFELSESLHNAIFSSSMLWGSYLELRKLSDYYLTDETFSGDKLRQLISNLNNYRSNIPNHKQNDYQEFIVKISDSKVSSVHIAGD</sequence>
<name>A0A1E5LAN3_9BACI</name>
<evidence type="ECO:0000313" key="1">
    <source>
        <dbReference type="EMBL" id="OEH91123.1"/>
    </source>
</evidence>
<dbReference type="EMBL" id="MJEH01000064">
    <property type="protein sequence ID" value="OEH91123.1"/>
    <property type="molecule type" value="Genomic_DNA"/>
</dbReference>
<gene>
    <name evidence="1" type="ORF">BFG57_07055</name>
</gene>
<organism evidence="1 2">
    <name type="scientific">Bacillus solimangrovi</name>
    <dbReference type="NCBI Taxonomy" id="1305675"/>
    <lineage>
        <taxon>Bacteria</taxon>
        <taxon>Bacillati</taxon>
        <taxon>Bacillota</taxon>
        <taxon>Bacilli</taxon>
        <taxon>Bacillales</taxon>
        <taxon>Bacillaceae</taxon>
        <taxon>Bacillus</taxon>
    </lineage>
</organism>
<dbReference type="RefSeq" id="WP_069718890.1">
    <property type="nucleotide sequence ID" value="NZ_MJEH01000064.1"/>
</dbReference>
<comment type="caution">
    <text evidence="1">The sequence shown here is derived from an EMBL/GenBank/DDBJ whole genome shotgun (WGS) entry which is preliminary data.</text>
</comment>
<keyword evidence="2" id="KW-1185">Reference proteome</keyword>
<accession>A0A1E5LAN3</accession>
<protein>
    <submittedName>
        <fullName evidence="1">Uncharacterized protein</fullName>
    </submittedName>
</protein>
<evidence type="ECO:0000313" key="2">
    <source>
        <dbReference type="Proteomes" id="UP000095209"/>
    </source>
</evidence>